<accession>K1XPJ4</accession>
<name>K1XPJ4_MARBU</name>
<feature type="compositionally biased region" description="Low complexity" evidence="1">
    <location>
        <begin position="121"/>
        <end position="132"/>
    </location>
</feature>
<keyword evidence="3" id="KW-1185">Reference proteome</keyword>
<feature type="region of interest" description="Disordered" evidence="1">
    <location>
        <begin position="652"/>
        <end position="727"/>
    </location>
</feature>
<sequence length="1008" mass="111774">MPARELRSSYDAPPNMAHSAGTMLLKKHKILPHPREPLYYPSTPPPKPRDLVIETQTSSSTGSDSSSPPRLKHASRRIGATVLPPTPPTPPNHSRQSSRGNPTLAPAPKFKTTSTASVDAPSTPTTPHHSQSPPTPDVTPPRAMPLAFRPPTSDRYPSSRTDSFKTARETPYSSDEDQASTVRPALNSARTSAAEVPQLLRKIRKRKEVGLGLGLESDNERTTTPRLRRGESVVFDGEWAAGGEESEVEREWDDNLLRNVTVCKRPPAHPETLHLFVDEATEEVVEDDTVSLTSATRVVRGLPLQERIARHRLIRDSADRSSTENFAERIAWPACVADPESPQSPDVRRTSTMSGNSVSSAVVEAMVIDGPPLRRKTLRHSKKRLGLRDFSSDQSGRSSAPESVISNDPRHRLHHAAARTPERRHRSLASNTTSNTTSSGGRSRKEVTRNGGIPVVVIPDRRSSSKTRPPTLRSTSSKKTKRSNSLHAAPRIQPSKYNEPGYFDMRPSRNRTMSDSAGSGHSIRTIDFPPSIPARQSSLSAPTSRNTSRAGSLTAESLNAHNMILKQKQETMAFVNPELLQPPVETERETETHSNLLNVDHNGDPFFGKRLSAQATPFSQTSYETAGTSAEVSEAMAVTLFSHQNRSVLVVQHRPSSEDSPSTPKQLNISDTPPAEMSVNENLVTGAVTPPQPSHPMDEVESPLRNPRDPPEPPTINFIPPTPAGLAPWQEEDRQLDFDMDERPVSADDKSKRTISLLRRAFSNRRKSAALVPTAGLLKRTFSLSGGRRNVSDMSTQTSKERANLVTLYPSVDDRPADAGKLHPFWRPSHFWDDLERERYFEDEDYGYPPIDNRPSPSQRTLSQKLKRTFAILPIEEDRYHDTRPHATDRRTMRRTISGSMKVVKQRSNTSLRRDGNHRTVYKEDRIPVTGPPPGSFGYGFKDGNGGRVHTIPGLGLRVEYVGWSGMRNKIREKRRVQRSEKLRASISGPKSVKNGVDDVLRRRATAA</sequence>
<feature type="compositionally biased region" description="Polar residues" evidence="1">
    <location>
        <begin position="92"/>
        <end position="101"/>
    </location>
</feature>
<evidence type="ECO:0000313" key="2">
    <source>
        <dbReference type="EMBL" id="EKD14444.1"/>
    </source>
</evidence>
<feature type="compositionally biased region" description="Polar residues" evidence="1">
    <location>
        <begin position="392"/>
        <end position="406"/>
    </location>
</feature>
<dbReference type="HOGENOM" id="CLU_006594_0_0_1"/>
<proteinExistence type="predicted"/>
<feature type="compositionally biased region" description="Polar residues" evidence="1">
    <location>
        <begin position="510"/>
        <end position="519"/>
    </location>
</feature>
<dbReference type="EMBL" id="JH921445">
    <property type="protein sequence ID" value="EKD14444.1"/>
    <property type="molecule type" value="Genomic_DNA"/>
</dbReference>
<dbReference type="Proteomes" id="UP000006753">
    <property type="component" value="Unassembled WGS sequence"/>
</dbReference>
<evidence type="ECO:0000256" key="1">
    <source>
        <dbReference type="SAM" id="MobiDB-lite"/>
    </source>
</evidence>
<dbReference type="KEGG" id="mbe:MBM_07165"/>
<feature type="compositionally biased region" description="Low complexity" evidence="1">
    <location>
        <begin position="430"/>
        <end position="441"/>
    </location>
</feature>
<dbReference type="InParanoid" id="K1XPJ4"/>
<evidence type="ECO:0000313" key="3">
    <source>
        <dbReference type="Proteomes" id="UP000006753"/>
    </source>
</evidence>
<feature type="region of interest" description="Disordered" evidence="1">
    <location>
        <begin position="337"/>
        <end position="356"/>
    </location>
</feature>
<dbReference type="OMA" id="DERTMDY"/>
<dbReference type="OrthoDB" id="3870679at2759"/>
<feature type="compositionally biased region" description="Basic residues" evidence="1">
    <location>
        <begin position="373"/>
        <end position="385"/>
    </location>
</feature>
<feature type="region of interest" description="Disordered" evidence="1">
    <location>
        <begin position="975"/>
        <end position="1008"/>
    </location>
</feature>
<feature type="compositionally biased region" description="Pro residues" evidence="1">
    <location>
        <begin position="133"/>
        <end position="143"/>
    </location>
</feature>
<protein>
    <submittedName>
        <fullName evidence="2">Uncharacterized protein</fullName>
    </submittedName>
</protein>
<gene>
    <name evidence="2" type="ORF">MBM_07165</name>
</gene>
<feature type="compositionally biased region" description="Polar residues" evidence="1">
    <location>
        <begin position="534"/>
        <end position="550"/>
    </location>
</feature>
<feature type="compositionally biased region" description="Low complexity" evidence="1">
    <location>
        <begin position="55"/>
        <end position="67"/>
    </location>
</feature>
<feature type="compositionally biased region" description="Basic residues" evidence="1">
    <location>
        <begin position="411"/>
        <end position="427"/>
    </location>
</feature>
<dbReference type="GeneID" id="18763100"/>
<dbReference type="STRING" id="1072389.K1XPJ4"/>
<feature type="region of interest" description="Disordered" evidence="1">
    <location>
        <begin position="1"/>
        <end position="190"/>
    </location>
</feature>
<dbReference type="AlphaFoldDB" id="K1XPJ4"/>
<reference evidence="2 3" key="1">
    <citation type="journal article" date="2012" name="BMC Genomics">
        <title>Sequencing the genome of Marssonina brunnea reveals fungus-poplar co-evolution.</title>
        <authorList>
            <person name="Zhu S."/>
            <person name="Cao Y.-Z."/>
            <person name="Jiang C."/>
            <person name="Tan B.-Y."/>
            <person name="Wang Z."/>
            <person name="Feng S."/>
            <person name="Zhang L."/>
            <person name="Su X.-H."/>
            <person name="Brejova B."/>
            <person name="Vinar T."/>
            <person name="Xu M."/>
            <person name="Wang M.-X."/>
            <person name="Zhang S.-G."/>
            <person name="Huang M.-R."/>
            <person name="Wu R."/>
            <person name="Zhou Y."/>
        </authorList>
    </citation>
    <scope>NUCLEOTIDE SEQUENCE [LARGE SCALE GENOMIC DNA]</scope>
    <source>
        <strain evidence="2 3">MB_m1</strain>
    </source>
</reference>
<feature type="region of interest" description="Disordered" evidence="1">
    <location>
        <begin position="373"/>
        <end position="550"/>
    </location>
</feature>
<dbReference type="RefSeq" id="XP_007295054.1">
    <property type="nucleotide sequence ID" value="XM_007294992.1"/>
</dbReference>
<dbReference type="eggNOG" id="ENOG502SN25">
    <property type="taxonomic scope" value="Eukaryota"/>
</dbReference>
<feature type="compositionally biased region" description="Polar residues" evidence="1">
    <location>
        <begin position="658"/>
        <end position="671"/>
    </location>
</feature>
<organism evidence="2 3">
    <name type="scientific">Marssonina brunnea f. sp. multigermtubi (strain MB_m1)</name>
    <name type="common">Marssonina leaf spot fungus</name>
    <dbReference type="NCBI Taxonomy" id="1072389"/>
    <lineage>
        <taxon>Eukaryota</taxon>
        <taxon>Fungi</taxon>
        <taxon>Dikarya</taxon>
        <taxon>Ascomycota</taxon>
        <taxon>Pezizomycotina</taxon>
        <taxon>Leotiomycetes</taxon>
        <taxon>Helotiales</taxon>
        <taxon>Drepanopezizaceae</taxon>
        <taxon>Drepanopeziza</taxon>
    </lineage>
</organism>